<feature type="compositionally biased region" description="Low complexity" evidence="1">
    <location>
        <begin position="388"/>
        <end position="397"/>
    </location>
</feature>
<dbReference type="PROSITE" id="PS51397">
    <property type="entry name" value="WLM"/>
    <property type="match status" value="1"/>
</dbReference>
<dbReference type="InterPro" id="IPR013536">
    <property type="entry name" value="WLM_dom"/>
</dbReference>
<evidence type="ECO:0000256" key="1">
    <source>
        <dbReference type="SAM" id="MobiDB-lite"/>
    </source>
</evidence>
<dbReference type="Pfam" id="PF08325">
    <property type="entry name" value="WLM"/>
    <property type="match status" value="1"/>
</dbReference>
<reference evidence="4" key="2">
    <citation type="submission" date="2019-10" db="EMBL/GenBank/DDBJ databases">
        <authorList>
            <consortium name="NCBI Genome Project"/>
        </authorList>
    </citation>
    <scope>NUCLEOTIDE SEQUENCE</scope>
    <source>
        <strain evidence="4">NI907</strain>
    </source>
</reference>
<sequence length="545" mass="59634">MPIGIQRLNAKKSQPNPNVIFIKPLKGPNEATAQDFLERIAAQCVPIMKEHSISIMSLEEYEPNREFWGRNFNAGEVIQLVLRSPLTGRWLPFEHVQMVMMHELAHCKQMNHSRAFWAVRNLYADQMRTLWGRGYTGEGLWGRGTSLKTGDWEANTMLPDEPLPEHLCGGTYRSRRRKRKGPELTYQQKKERRILKKFGKGGVALGEDQGVKAELEKGKRTAAKPRVAGSKRGRELRAAAALARFGQQQKSEEPEPAVKKEKKQTQLNTEPITIKDEYDVSTASEPDTDEDYEDEPGEPGLPDAVDIDGKTTLVDNNGHGMVKVCEDENPDDQDARQELAELRSTFRGKPSAAGPSKGKSQEPVVIKEEDISTASEPDTDDERRKTTLKTTTSLSSDQPSITGGKGRISSNRPDGKMAPKSDSTASASKAYRPQNSDKLKAERLTVTQPSPPVPQRPADSPETGSSSTPIMGTNAHGPSSATCCVCSFANERGSFRCAVCSNVLDPGLDAKSWRCSSDVCAGSAYVNAGDCGVCGVCGQRKSSGV</sequence>
<dbReference type="RefSeq" id="XP_030985335.1">
    <property type="nucleotide sequence ID" value="XM_031123176.1"/>
</dbReference>
<protein>
    <recommendedName>
        <fullName evidence="2">WLM domain-containing protein</fullName>
    </recommendedName>
</protein>
<dbReference type="AlphaFoldDB" id="A0A6P8BDT5"/>
<reference evidence="4" key="3">
    <citation type="submission" date="2025-08" db="UniProtKB">
        <authorList>
            <consortium name="RefSeq"/>
        </authorList>
    </citation>
    <scope>IDENTIFICATION</scope>
    <source>
        <strain evidence="4">NI907</strain>
    </source>
</reference>
<dbReference type="InterPro" id="IPR053136">
    <property type="entry name" value="UTP_pyrophosphatase-like"/>
</dbReference>
<dbReference type="PANTHER" id="PTHR30399:SF1">
    <property type="entry name" value="UTP PYROPHOSPHATASE"/>
    <property type="match status" value="1"/>
</dbReference>
<proteinExistence type="predicted"/>
<evidence type="ECO:0000313" key="4">
    <source>
        <dbReference type="RefSeq" id="XP_030985335.1"/>
    </source>
</evidence>
<name>A0A6P8BDT5_PYRGI</name>
<evidence type="ECO:0000313" key="3">
    <source>
        <dbReference type="Proteomes" id="UP000515153"/>
    </source>
</evidence>
<feature type="domain" description="WLM" evidence="2">
    <location>
        <begin position="10"/>
        <end position="246"/>
    </location>
</feature>
<dbReference type="Proteomes" id="UP000515153">
    <property type="component" value="Unplaced"/>
</dbReference>
<keyword evidence="3" id="KW-1185">Reference proteome</keyword>
<organism evidence="3 4">
    <name type="scientific">Pyricularia grisea</name>
    <name type="common">Crabgrass-specific blast fungus</name>
    <name type="synonym">Magnaporthe grisea</name>
    <dbReference type="NCBI Taxonomy" id="148305"/>
    <lineage>
        <taxon>Eukaryota</taxon>
        <taxon>Fungi</taxon>
        <taxon>Dikarya</taxon>
        <taxon>Ascomycota</taxon>
        <taxon>Pezizomycotina</taxon>
        <taxon>Sordariomycetes</taxon>
        <taxon>Sordariomycetidae</taxon>
        <taxon>Magnaporthales</taxon>
        <taxon>Pyriculariaceae</taxon>
        <taxon>Pyricularia</taxon>
    </lineage>
</organism>
<gene>
    <name evidence="4" type="ORF">PgNI_03121</name>
</gene>
<accession>A0A6P8BDT5</accession>
<feature type="region of interest" description="Disordered" evidence="1">
    <location>
        <begin position="244"/>
        <end position="472"/>
    </location>
</feature>
<dbReference type="KEGG" id="pgri:PgNI_03121"/>
<feature type="compositionally biased region" description="Basic and acidic residues" evidence="1">
    <location>
        <begin position="250"/>
        <end position="259"/>
    </location>
</feature>
<evidence type="ECO:0000259" key="2">
    <source>
        <dbReference type="PROSITE" id="PS51397"/>
    </source>
</evidence>
<reference evidence="4" key="1">
    <citation type="journal article" date="2019" name="Mol. Biol. Evol.">
        <title>Blast fungal genomes show frequent chromosomal changes, gene gains and losses, and effector gene turnover.</title>
        <authorList>
            <person name="Gomez Luciano L.B."/>
            <person name="Jason Tsai I."/>
            <person name="Chuma I."/>
            <person name="Tosa Y."/>
            <person name="Chen Y.H."/>
            <person name="Li J.Y."/>
            <person name="Li M.Y."/>
            <person name="Jade Lu M.Y."/>
            <person name="Nakayashiki H."/>
            <person name="Li W.H."/>
        </authorList>
    </citation>
    <scope>NUCLEOTIDE SEQUENCE</scope>
    <source>
        <strain evidence="4">NI907</strain>
    </source>
</reference>
<feature type="compositionally biased region" description="Acidic residues" evidence="1">
    <location>
        <begin position="286"/>
        <end position="297"/>
    </location>
</feature>
<dbReference type="Gene3D" id="3.30.2010.10">
    <property type="entry name" value="Metalloproteases ('zincins'), catalytic domain"/>
    <property type="match status" value="1"/>
</dbReference>
<feature type="compositionally biased region" description="Polar residues" evidence="1">
    <location>
        <begin position="462"/>
        <end position="472"/>
    </location>
</feature>
<dbReference type="PANTHER" id="PTHR30399">
    <property type="entry name" value="UNCHARACTERIZED PROTEIN YGJP"/>
    <property type="match status" value="1"/>
</dbReference>
<dbReference type="GeneID" id="41958086"/>